<evidence type="ECO:0008006" key="3">
    <source>
        <dbReference type="Google" id="ProtNLM"/>
    </source>
</evidence>
<dbReference type="AlphaFoldDB" id="A0ABD0KF91"/>
<accession>A0ABD0KF91</accession>
<keyword evidence="2" id="KW-1185">Reference proteome</keyword>
<dbReference type="EMBL" id="JACVVK020000191">
    <property type="protein sequence ID" value="KAK7485672.1"/>
    <property type="molecule type" value="Genomic_DNA"/>
</dbReference>
<dbReference type="Proteomes" id="UP001519460">
    <property type="component" value="Unassembled WGS sequence"/>
</dbReference>
<protein>
    <recommendedName>
        <fullName evidence="3">Secreted protein</fullName>
    </recommendedName>
</protein>
<proteinExistence type="predicted"/>
<sequence>MRERRTMQHQVHPLHLMQLHMLQSTMAAAAAGVHGHVTTVGGHSHTGHGQHKTGAGDHVVRHHGDRNKTDEIAGLVAQQVAPGAVWHCPVHPESVSKTICSLKCDHLLAVKALSCIPPHLVFSITSRLSGTSASHLGG</sequence>
<reference evidence="1 2" key="1">
    <citation type="journal article" date="2023" name="Sci. Data">
        <title>Genome assembly of the Korean intertidal mud-creeper Batillaria attramentaria.</title>
        <authorList>
            <person name="Patra A.K."/>
            <person name="Ho P.T."/>
            <person name="Jun S."/>
            <person name="Lee S.J."/>
            <person name="Kim Y."/>
            <person name="Won Y.J."/>
        </authorList>
    </citation>
    <scope>NUCLEOTIDE SEQUENCE [LARGE SCALE GENOMIC DNA]</scope>
    <source>
        <strain evidence="1">Wonlab-2016</strain>
    </source>
</reference>
<comment type="caution">
    <text evidence="1">The sequence shown here is derived from an EMBL/GenBank/DDBJ whole genome shotgun (WGS) entry which is preliminary data.</text>
</comment>
<evidence type="ECO:0000313" key="1">
    <source>
        <dbReference type="EMBL" id="KAK7485672.1"/>
    </source>
</evidence>
<organism evidence="1 2">
    <name type="scientific">Batillaria attramentaria</name>
    <dbReference type="NCBI Taxonomy" id="370345"/>
    <lineage>
        <taxon>Eukaryota</taxon>
        <taxon>Metazoa</taxon>
        <taxon>Spiralia</taxon>
        <taxon>Lophotrochozoa</taxon>
        <taxon>Mollusca</taxon>
        <taxon>Gastropoda</taxon>
        <taxon>Caenogastropoda</taxon>
        <taxon>Sorbeoconcha</taxon>
        <taxon>Cerithioidea</taxon>
        <taxon>Batillariidae</taxon>
        <taxon>Batillaria</taxon>
    </lineage>
</organism>
<evidence type="ECO:0000313" key="2">
    <source>
        <dbReference type="Proteomes" id="UP001519460"/>
    </source>
</evidence>
<name>A0ABD0KF91_9CAEN</name>
<gene>
    <name evidence="1" type="ORF">BaRGS_00023121</name>
</gene>